<evidence type="ECO:0000256" key="9">
    <source>
        <dbReference type="ARBA" id="ARBA00023319"/>
    </source>
</evidence>
<evidence type="ECO:0000256" key="6">
    <source>
        <dbReference type="ARBA" id="ARBA00022989"/>
    </source>
</evidence>
<keyword evidence="4" id="KW-0677">Repeat</keyword>
<keyword evidence="6" id="KW-1133">Transmembrane helix</keyword>
<evidence type="ECO:0000256" key="4">
    <source>
        <dbReference type="ARBA" id="ARBA00022737"/>
    </source>
</evidence>
<dbReference type="FunFam" id="2.60.40.10:FF:000612">
    <property type="entry name" value="palladin isoform X1"/>
    <property type="match status" value="1"/>
</dbReference>
<dbReference type="InterPro" id="IPR036179">
    <property type="entry name" value="Ig-like_dom_sf"/>
</dbReference>
<dbReference type="InterPro" id="IPR013783">
    <property type="entry name" value="Ig-like_fold"/>
</dbReference>
<dbReference type="EMBL" id="BGPR01043626">
    <property type="protein sequence ID" value="GBO20233.1"/>
    <property type="molecule type" value="Genomic_DNA"/>
</dbReference>
<dbReference type="SMART" id="SM00409">
    <property type="entry name" value="IG"/>
    <property type="match status" value="5"/>
</dbReference>
<dbReference type="OrthoDB" id="5982258at2759"/>
<sequence>LLYSDKAHLHNNSQLLQIENVDVQDSGNYKCVASSPLGSERKQFGLNVLVPPKIRDGPTDYTGQMNKPLKLHCAADGNPKPVISWMKNGQFIDSFLDPNIQFEENKSVLIIRWTRTEDAGKYTCIASSAAGQVEQNFNVHVHVPASIDRSNLDDEVLSLLNQSAVLMCPASGVPFPSISWYKDEDAILQSDPKYQILEDGKVFKIISVKESDAGKYKCISSNEAGADETEFDLDVIVPPQIKTSFVEFDRKSREGDSILLECPVEESDYPMKISWKKNGKTFSPDVTLAHVEFSSDNKQIKIMKSQATDSGIYSCVASNSAGDTEHEIDLLIKAPAKIMHPSENLTSTYVKERHSITLDCSATGYPQPTIKWYKDGSLISQQHNMSFTTSGKNENNKLFYKKSYWCLFGVAKTMEIQMSKFYNLTIL</sequence>
<dbReference type="InterPro" id="IPR007110">
    <property type="entry name" value="Ig-like_dom"/>
</dbReference>
<keyword evidence="2" id="KW-0812">Transmembrane</keyword>
<evidence type="ECO:0000313" key="11">
    <source>
        <dbReference type="EMBL" id="GBO20233.1"/>
    </source>
</evidence>
<evidence type="ECO:0000256" key="7">
    <source>
        <dbReference type="ARBA" id="ARBA00023136"/>
    </source>
</evidence>
<keyword evidence="9" id="KW-0393">Immunoglobulin domain</keyword>
<evidence type="ECO:0000313" key="12">
    <source>
        <dbReference type="Proteomes" id="UP000499080"/>
    </source>
</evidence>
<dbReference type="InterPro" id="IPR013098">
    <property type="entry name" value="Ig_I-set"/>
</dbReference>
<protein>
    <submittedName>
        <fullName evidence="11">Hemicentin-1</fullName>
    </submittedName>
</protein>
<feature type="domain" description="Ig-like" evidence="10">
    <location>
        <begin position="144"/>
        <end position="234"/>
    </location>
</feature>
<feature type="domain" description="Ig-like" evidence="10">
    <location>
        <begin position="52"/>
        <end position="140"/>
    </location>
</feature>
<gene>
    <name evidence="11" type="primary">HMCN1_3</name>
    <name evidence="11" type="ORF">AVEN_184835_1</name>
</gene>
<name>A0A4Y2V4R0_ARAVE</name>
<feature type="domain" description="Ig-like" evidence="10">
    <location>
        <begin position="239"/>
        <end position="329"/>
    </location>
</feature>
<dbReference type="SMART" id="SM00408">
    <property type="entry name" value="IGc2"/>
    <property type="match status" value="4"/>
</dbReference>
<organism evidence="11 12">
    <name type="scientific">Araneus ventricosus</name>
    <name type="common">Orbweaver spider</name>
    <name type="synonym">Epeira ventricosa</name>
    <dbReference type="NCBI Taxonomy" id="182803"/>
    <lineage>
        <taxon>Eukaryota</taxon>
        <taxon>Metazoa</taxon>
        <taxon>Ecdysozoa</taxon>
        <taxon>Arthropoda</taxon>
        <taxon>Chelicerata</taxon>
        <taxon>Arachnida</taxon>
        <taxon>Araneae</taxon>
        <taxon>Araneomorphae</taxon>
        <taxon>Entelegynae</taxon>
        <taxon>Araneoidea</taxon>
        <taxon>Araneidae</taxon>
        <taxon>Araneus</taxon>
    </lineage>
</organism>
<dbReference type="GO" id="GO:0005886">
    <property type="term" value="C:plasma membrane"/>
    <property type="evidence" value="ECO:0007669"/>
    <property type="project" value="TreeGrafter"/>
</dbReference>
<dbReference type="GO" id="GO:0007156">
    <property type="term" value="P:homophilic cell adhesion via plasma membrane adhesion molecules"/>
    <property type="evidence" value="ECO:0007669"/>
    <property type="project" value="TreeGrafter"/>
</dbReference>
<dbReference type="InterPro" id="IPR003598">
    <property type="entry name" value="Ig_sub2"/>
</dbReference>
<dbReference type="PANTHER" id="PTHR45080:SF28">
    <property type="entry name" value="HEMICENTIN-2"/>
    <property type="match status" value="1"/>
</dbReference>
<evidence type="ECO:0000259" key="10">
    <source>
        <dbReference type="PROSITE" id="PS50835"/>
    </source>
</evidence>
<keyword evidence="5" id="KW-0130">Cell adhesion</keyword>
<dbReference type="InterPro" id="IPR050958">
    <property type="entry name" value="Cell_Adh-Cytoskel_Orgn"/>
</dbReference>
<evidence type="ECO:0000256" key="2">
    <source>
        <dbReference type="ARBA" id="ARBA00022692"/>
    </source>
</evidence>
<dbReference type="FunFam" id="2.60.40.10:FF:000017">
    <property type="entry name" value="Down syndrome cell adhesion molecule b"/>
    <property type="match status" value="1"/>
</dbReference>
<dbReference type="Pfam" id="PF07679">
    <property type="entry name" value="I-set"/>
    <property type="match status" value="4"/>
</dbReference>
<dbReference type="Gene3D" id="2.60.40.10">
    <property type="entry name" value="Immunoglobulins"/>
    <property type="match status" value="5"/>
</dbReference>
<dbReference type="InterPro" id="IPR003599">
    <property type="entry name" value="Ig_sub"/>
</dbReference>
<evidence type="ECO:0000256" key="8">
    <source>
        <dbReference type="ARBA" id="ARBA00023157"/>
    </source>
</evidence>
<dbReference type="SUPFAM" id="SSF48726">
    <property type="entry name" value="Immunoglobulin"/>
    <property type="match status" value="5"/>
</dbReference>
<evidence type="ECO:0000256" key="5">
    <source>
        <dbReference type="ARBA" id="ARBA00022889"/>
    </source>
</evidence>
<comment type="subcellular location">
    <subcellularLocation>
        <location evidence="1">Membrane</location>
        <topology evidence="1">Single-pass membrane protein</topology>
    </subcellularLocation>
</comment>
<proteinExistence type="predicted"/>
<evidence type="ECO:0000256" key="1">
    <source>
        <dbReference type="ARBA" id="ARBA00004167"/>
    </source>
</evidence>
<feature type="non-terminal residue" evidence="11">
    <location>
        <position position="1"/>
    </location>
</feature>
<dbReference type="Pfam" id="PF13927">
    <property type="entry name" value="Ig_3"/>
    <property type="match status" value="1"/>
</dbReference>
<keyword evidence="8" id="KW-1015">Disulfide bond</keyword>
<keyword evidence="7" id="KW-0472">Membrane</keyword>
<dbReference type="PANTHER" id="PTHR45080">
    <property type="entry name" value="CONTACTIN 5"/>
    <property type="match status" value="1"/>
</dbReference>
<dbReference type="FunFam" id="2.60.40.10:FF:000130">
    <property type="entry name" value="Hemicentin 1"/>
    <property type="match status" value="1"/>
</dbReference>
<dbReference type="CDD" id="cd00096">
    <property type="entry name" value="Ig"/>
    <property type="match status" value="1"/>
</dbReference>
<keyword evidence="3" id="KW-0732">Signal</keyword>
<keyword evidence="12" id="KW-1185">Reference proteome</keyword>
<feature type="domain" description="Ig-like" evidence="10">
    <location>
        <begin position="335"/>
        <end position="417"/>
    </location>
</feature>
<dbReference type="PROSITE" id="PS50835">
    <property type="entry name" value="IG_LIKE"/>
    <property type="match status" value="4"/>
</dbReference>
<comment type="caution">
    <text evidence="11">The sequence shown here is derived from an EMBL/GenBank/DDBJ whole genome shotgun (WGS) entry which is preliminary data.</text>
</comment>
<dbReference type="Proteomes" id="UP000499080">
    <property type="component" value="Unassembled WGS sequence"/>
</dbReference>
<reference evidence="11 12" key="1">
    <citation type="journal article" date="2019" name="Sci. Rep.">
        <title>Orb-weaving spider Araneus ventricosus genome elucidates the spidroin gene catalogue.</title>
        <authorList>
            <person name="Kono N."/>
            <person name="Nakamura H."/>
            <person name="Ohtoshi R."/>
            <person name="Moran D.A.P."/>
            <person name="Shinohara A."/>
            <person name="Yoshida Y."/>
            <person name="Fujiwara M."/>
            <person name="Mori M."/>
            <person name="Tomita M."/>
            <person name="Arakawa K."/>
        </authorList>
    </citation>
    <scope>NUCLEOTIDE SEQUENCE [LARGE SCALE GENOMIC DNA]</scope>
</reference>
<evidence type="ECO:0000256" key="3">
    <source>
        <dbReference type="ARBA" id="ARBA00022729"/>
    </source>
</evidence>
<accession>A0A4Y2V4R0</accession>
<dbReference type="AlphaFoldDB" id="A0A4Y2V4R0"/>